<dbReference type="RefSeq" id="WP_036910944.1">
    <property type="nucleotide sequence ID" value="NZ_FNUV01000006.1"/>
</dbReference>
<gene>
    <name evidence="3" type="ORF">SAMN05216354_2428</name>
</gene>
<name>A0A1H5WLN1_XYLRU</name>
<evidence type="ECO:0000313" key="4">
    <source>
        <dbReference type="Proteomes" id="UP000236735"/>
    </source>
</evidence>
<dbReference type="GeneID" id="32573997"/>
<feature type="domain" description="DZANK-type" evidence="2">
    <location>
        <begin position="100"/>
        <end position="142"/>
    </location>
</feature>
<dbReference type="Proteomes" id="UP000236735">
    <property type="component" value="Unassembled WGS sequence"/>
</dbReference>
<protein>
    <submittedName>
        <fullName evidence="3">Double zinc ribbon</fullName>
    </submittedName>
</protein>
<reference evidence="3 4" key="1">
    <citation type="submission" date="2016-10" db="EMBL/GenBank/DDBJ databases">
        <authorList>
            <person name="de Groot N.N."/>
        </authorList>
    </citation>
    <scope>NUCLEOTIDE SEQUENCE [LARGE SCALE GENOMIC DNA]</scope>
    <source>
        <strain evidence="3 4">AR32</strain>
    </source>
</reference>
<proteinExistence type="predicted"/>
<feature type="region of interest" description="Disordered" evidence="1">
    <location>
        <begin position="1"/>
        <end position="22"/>
    </location>
</feature>
<dbReference type="AlphaFoldDB" id="A0A1H5WLN1"/>
<sequence length="312" mass="35248">MFDDITQNPELTNRSSQQLQREELAREYTEEPLTQQAVQMNTANGVQCPHCGTINEPEALFCASCGNPIGKSTCPNCGAPVDPDADFCETCRHYIRTDVCSFCGAPLTGQEAFCPECGSPRGGIVCPVCRTLNDFSFCRQCGTPLTEEARQMMEKVREMPEYKEMQRLANEIQQMEMTPPYSSERDVLRDQKNSKLRERVLKLLAEDRGITNLVIPEPRHKRMGQGEYEAQKQERLNKLAEILEQMAQPPQPKPAQVRNYAMACKPQGMRLAWECNFKHALHSSPCGCAKPQMGGKWIILGKNSRKEIKDDI</sequence>
<dbReference type="EMBL" id="FNUV01000006">
    <property type="protein sequence ID" value="SEG00382.1"/>
    <property type="molecule type" value="Genomic_DNA"/>
</dbReference>
<dbReference type="InterPro" id="IPR025874">
    <property type="entry name" value="DZR"/>
</dbReference>
<dbReference type="Pfam" id="PF12773">
    <property type="entry name" value="DZR"/>
    <property type="match status" value="2"/>
</dbReference>
<evidence type="ECO:0000256" key="1">
    <source>
        <dbReference type="SAM" id="MobiDB-lite"/>
    </source>
</evidence>
<feature type="domain" description="DZANK-type" evidence="2">
    <location>
        <begin position="48"/>
        <end position="91"/>
    </location>
</feature>
<feature type="compositionally biased region" description="Polar residues" evidence="1">
    <location>
        <begin position="1"/>
        <end position="19"/>
    </location>
</feature>
<accession>A0A1H5WLN1</accession>
<evidence type="ECO:0000259" key="2">
    <source>
        <dbReference type="Pfam" id="PF12773"/>
    </source>
</evidence>
<organism evidence="3 4">
    <name type="scientific">Xylanibacter ruminicola</name>
    <name type="common">Prevotella ruminicola</name>
    <dbReference type="NCBI Taxonomy" id="839"/>
    <lineage>
        <taxon>Bacteria</taxon>
        <taxon>Pseudomonadati</taxon>
        <taxon>Bacteroidota</taxon>
        <taxon>Bacteroidia</taxon>
        <taxon>Bacteroidales</taxon>
        <taxon>Prevotellaceae</taxon>
        <taxon>Xylanibacter</taxon>
    </lineage>
</organism>
<evidence type="ECO:0000313" key="3">
    <source>
        <dbReference type="EMBL" id="SEG00382.1"/>
    </source>
</evidence>